<reference evidence="9 10" key="1">
    <citation type="submission" date="2018-09" db="EMBL/GenBank/DDBJ databases">
        <title>Genomic Encyclopedia of Archaeal and Bacterial Type Strains, Phase II (KMG-II): from individual species to whole genera.</title>
        <authorList>
            <person name="Goeker M."/>
        </authorList>
    </citation>
    <scope>NUCLEOTIDE SEQUENCE [LARGE SCALE GENOMIC DNA]</scope>
    <source>
        <strain evidence="9 10">DSM 21950</strain>
    </source>
</reference>
<evidence type="ECO:0000256" key="1">
    <source>
        <dbReference type="ARBA" id="ARBA00000085"/>
    </source>
</evidence>
<dbReference type="SUPFAM" id="SSF55874">
    <property type="entry name" value="ATPase domain of HSP90 chaperone/DNA topoisomerase II/histidine kinase"/>
    <property type="match status" value="1"/>
</dbReference>
<dbReference type="PROSITE" id="PS50109">
    <property type="entry name" value="HIS_KIN"/>
    <property type="match status" value="1"/>
</dbReference>
<dbReference type="SUPFAM" id="SSF47384">
    <property type="entry name" value="Homodimeric domain of signal transducing histidine kinase"/>
    <property type="match status" value="1"/>
</dbReference>
<dbReference type="EC" id="2.7.13.3" evidence="2"/>
<dbReference type="RefSeq" id="WP_120239915.1">
    <property type="nucleotide sequence ID" value="NZ_RAPQ01000009.1"/>
</dbReference>
<evidence type="ECO:0000313" key="10">
    <source>
        <dbReference type="Proteomes" id="UP000284531"/>
    </source>
</evidence>
<dbReference type="GO" id="GO:0000155">
    <property type="term" value="F:phosphorelay sensor kinase activity"/>
    <property type="evidence" value="ECO:0007669"/>
    <property type="project" value="InterPro"/>
</dbReference>
<evidence type="ECO:0000256" key="2">
    <source>
        <dbReference type="ARBA" id="ARBA00012438"/>
    </source>
</evidence>
<dbReference type="CDD" id="cd16922">
    <property type="entry name" value="HATPase_EvgS-ArcB-TorS-like"/>
    <property type="match status" value="1"/>
</dbReference>
<dbReference type="InterPro" id="IPR003594">
    <property type="entry name" value="HATPase_dom"/>
</dbReference>
<comment type="catalytic activity">
    <reaction evidence="1">
        <text>ATP + protein L-histidine = ADP + protein N-phospho-L-histidine.</text>
        <dbReference type="EC" id="2.7.13.3"/>
    </reaction>
</comment>
<gene>
    <name evidence="9" type="ORF">BXY64_2133</name>
</gene>
<dbReference type="PANTHER" id="PTHR43711:SF31">
    <property type="entry name" value="HISTIDINE KINASE"/>
    <property type="match status" value="1"/>
</dbReference>
<keyword evidence="7" id="KW-1133">Transmembrane helix</keyword>
<keyword evidence="7" id="KW-0472">Membrane</keyword>
<dbReference type="EMBL" id="RAPQ01000009">
    <property type="protein sequence ID" value="RKE02052.1"/>
    <property type="molecule type" value="Genomic_DNA"/>
</dbReference>
<keyword evidence="5" id="KW-0418">Kinase</keyword>
<evidence type="ECO:0000256" key="3">
    <source>
        <dbReference type="ARBA" id="ARBA00022553"/>
    </source>
</evidence>
<dbReference type="InterPro" id="IPR003661">
    <property type="entry name" value="HisK_dim/P_dom"/>
</dbReference>
<keyword evidence="10" id="KW-1185">Reference proteome</keyword>
<dbReference type="InterPro" id="IPR005467">
    <property type="entry name" value="His_kinase_dom"/>
</dbReference>
<dbReference type="CDD" id="cd00082">
    <property type="entry name" value="HisKA"/>
    <property type="match status" value="1"/>
</dbReference>
<feature type="transmembrane region" description="Helical" evidence="7">
    <location>
        <begin position="12"/>
        <end position="31"/>
    </location>
</feature>
<protein>
    <recommendedName>
        <fullName evidence="2">histidine kinase</fullName>
        <ecNumber evidence="2">2.7.13.3</ecNumber>
    </recommendedName>
</protein>
<dbReference type="Gene3D" id="3.30.565.10">
    <property type="entry name" value="Histidine kinase-like ATPase, C-terminal domain"/>
    <property type="match status" value="1"/>
</dbReference>
<dbReference type="Pfam" id="PF02518">
    <property type="entry name" value="HATPase_c"/>
    <property type="match status" value="1"/>
</dbReference>
<dbReference type="Gene3D" id="3.30.450.290">
    <property type="match status" value="1"/>
</dbReference>
<dbReference type="Gene3D" id="1.10.287.130">
    <property type="match status" value="1"/>
</dbReference>
<dbReference type="Proteomes" id="UP000284531">
    <property type="component" value="Unassembled WGS sequence"/>
</dbReference>
<dbReference type="InterPro" id="IPR050736">
    <property type="entry name" value="Sensor_HK_Regulatory"/>
</dbReference>
<dbReference type="PRINTS" id="PR00344">
    <property type="entry name" value="BCTRLSENSOR"/>
</dbReference>
<feature type="transmembrane region" description="Helical" evidence="7">
    <location>
        <begin position="214"/>
        <end position="233"/>
    </location>
</feature>
<name>A0A419X2W5_9BACT</name>
<dbReference type="SMART" id="SM00387">
    <property type="entry name" value="HATPase_c"/>
    <property type="match status" value="1"/>
</dbReference>
<dbReference type="InterPro" id="IPR036890">
    <property type="entry name" value="HATPase_C_sf"/>
</dbReference>
<keyword evidence="6" id="KW-0902">Two-component regulatory system</keyword>
<dbReference type="InterPro" id="IPR036097">
    <property type="entry name" value="HisK_dim/P_sf"/>
</dbReference>
<keyword evidence="7" id="KW-0812">Transmembrane</keyword>
<sequence>MTKDINHIKQFFFATSIGFIFLLASSLIWNIQEEKKTTYELAKVEAKGNHNKDLSFRRWAATHGGVYIPITEKITPNKYLNFVPDRDITSTTGKKLTLINPAYMTRLAFEISEAESGEKGHITSLNPIHPKNKPDEWEIKALKLFENGAKEYSSVETIDNKEYLRYIKPLYVEKGCLKCHTEGKYQLGDIHGGISVAIPMERYDAILNSKIQDYAYSHVLIALMGLFLGWLAYRRTLHSVREKNESQHKIAVNEALLREKNRELITAKDKAEESDRLKTIFLQNMSHEIRTPMNAILGFSSLLPDEFDNRNKLIEYTSIINQRGKDLLRIINDLLDISKIESEKVELHIEQFDLNSLLIEVQSVALALQSRYEKYHINVIFPINFDNENIVLCSDKGRLKQVFANLISNAFKFTQEGSITIGYYLSANKIYFQVEDTGIGIPGKELENVFNRFTQVEQETTRTHDGTGLGLSIVKGILRLLNGQIDVESEENKGSKFTFYIPLQNADSEQGQQQKLQFEV</sequence>
<evidence type="ECO:0000256" key="6">
    <source>
        <dbReference type="ARBA" id="ARBA00023012"/>
    </source>
</evidence>
<evidence type="ECO:0000259" key="8">
    <source>
        <dbReference type="PROSITE" id="PS50109"/>
    </source>
</evidence>
<keyword evidence="3" id="KW-0597">Phosphoprotein</keyword>
<dbReference type="Pfam" id="PF00512">
    <property type="entry name" value="HisKA"/>
    <property type="match status" value="1"/>
</dbReference>
<evidence type="ECO:0000256" key="4">
    <source>
        <dbReference type="ARBA" id="ARBA00022679"/>
    </source>
</evidence>
<dbReference type="AlphaFoldDB" id="A0A419X2W5"/>
<dbReference type="SMART" id="SM00388">
    <property type="entry name" value="HisKA"/>
    <property type="match status" value="1"/>
</dbReference>
<evidence type="ECO:0000256" key="7">
    <source>
        <dbReference type="SAM" id="Phobius"/>
    </source>
</evidence>
<organism evidence="9 10">
    <name type="scientific">Marinifilum flexuosum</name>
    <dbReference type="NCBI Taxonomy" id="1117708"/>
    <lineage>
        <taxon>Bacteria</taxon>
        <taxon>Pseudomonadati</taxon>
        <taxon>Bacteroidota</taxon>
        <taxon>Bacteroidia</taxon>
        <taxon>Marinilabiliales</taxon>
        <taxon>Marinifilaceae</taxon>
    </lineage>
</organism>
<evidence type="ECO:0000256" key="5">
    <source>
        <dbReference type="ARBA" id="ARBA00022777"/>
    </source>
</evidence>
<dbReference type="Pfam" id="PF11845">
    <property type="entry name" value="Tll0287-like"/>
    <property type="match status" value="1"/>
</dbReference>
<dbReference type="OrthoDB" id="9796330at2"/>
<proteinExistence type="predicted"/>
<comment type="caution">
    <text evidence="9">The sequence shown here is derived from an EMBL/GenBank/DDBJ whole genome shotgun (WGS) entry which is preliminary data.</text>
</comment>
<dbReference type="InterPro" id="IPR021796">
    <property type="entry name" value="Tll0287-like_dom"/>
</dbReference>
<dbReference type="FunFam" id="3.30.565.10:FF:000010">
    <property type="entry name" value="Sensor histidine kinase RcsC"/>
    <property type="match status" value="1"/>
</dbReference>
<keyword evidence="4" id="KW-0808">Transferase</keyword>
<dbReference type="PANTHER" id="PTHR43711">
    <property type="entry name" value="TWO-COMPONENT HISTIDINE KINASE"/>
    <property type="match status" value="1"/>
</dbReference>
<accession>A0A419X2W5</accession>
<feature type="domain" description="Histidine kinase" evidence="8">
    <location>
        <begin position="284"/>
        <end position="505"/>
    </location>
</feature>
<dbReference type="InterPro" id="IPR004358">
    <property type="entry name" value="Sig_transdc_His_kin-like_C"/>
</dbReference>
<evidence type="ECO:0000313" key="9">
    <source>
        <dbReference type="EMBL" id="RKE02052.1"/>
    </source>
</evidence>